<evidence type="ECO:0000256" key="9">
    <source>
        <dbReference type="ARBA" id="ARBA00061535"/>
    </source>
</evidence>
<evidence type="ECO:0000256" key="12">
    <source>
        <dbReference type="ARBA" id="ARBA00077136"/>
    </source>
</evidence>
<reference evidence="16" key="2">
    <citation type="submission" date="2021-05" db="EMBL/GenBank/DDBJ databases">
        <title>Molecular characterization for Shewanella algae harboring chromosomal blaOXA-55-like strains isolated from clinical and environment sample.</title>
        <authorList>
            <person name="Ohama Y."/>
            <person name="Aoki K."/>
            <person name="Harada S."/>
            <person name="Moriya K."/>
            <person name="Ishii Y."/>
            <person name="Tateda K."/>
        </authorList>
    </citation>
    <scope>NUCLEOTIDE SEQUENCE</scope>
    <source>
        <strain evidence="16">TUM17379</strain>
    </source>
</reference>
<dbReference type="PANTHER" id="PTHR30098">
    <property type="entry name" value="LEUCYL/PHENYLALANYL-TRNA--PROTEIN TRANSFERASE"/>
    <property type="match status" value="1"/>
</dbReference>
<dbReference type="GeneID" id="93809504"/>
<dbReference type="InterPro" id="IPR004616">
    <property type="entry name" value="Leu/Phe-tRNA_Trfase"/>
</dbReference>
<gene>
    <name evidence="15 17" type="primary">aat</name>
    <name evidence="17" type="ORF">NCTC10738_03628</name>
    <name evidence="16" type="ORF">TUM17379_24030</name>
</gene>
<dbReference type="AlphaFoldDB" id="A0A2T3GZ97"/>
<evidence type="ECO:0000256" key="1">
    <source>
        <dbReference type="ARBA" id="ARBA00004496"/>
    </source>
</evidence>
<evidence type="ECO:0000313" key="18">
    <source>
        <dbReference type="Proteomes" id="UP000254069"/>
    </source>
</evidence>
<keyword evidence="3 15" id="KW-0808">Transferase</keyword>
<comment type="subcellular location">
    <subcellularLocation>
        <location evidence="1 15">Cytoplasm</location>
    </subcellularLocation>
</comment>
<evidence type="ECO:0000256" key="15">
    <source>
        <dbReference type="HAMAP-Rule" id="MF_00688"/>
    </source>
</evidence>
<dbReference type="GO" id="GO:0008914">
    <property type="term" value="F:leucyl-tRNA--protein transferase activity"/>
    <property type="evidence" value="ECO:0007669"/>
    <property type="project" value="UniProtKB-UniRule"/>
</dbReference>
<evidence type="ECO:0000256" key="10">
    <source>
        <dbReference type="ARBA" id="ARBA00066767"/>
    </source>
</evidence>
<dbReference type="SUPFAM" id="SSF55729">
    <property type="entry name" value="Acyl-CoA N-acyltransferases (Nat)"/>
    <property type="match status" value="1"/>
</dbReference>
<evidence type="ECO:0000256" key="4">
    <source>
        <dbReference type="ARBA" id="ARBA00023315"/>
    </source>
</evidence>
<dbReference type="EMBL" id="AP024613">
    <property type="protein sequence ID" value="BCV45385.1"/>
    <property type="molecule type" value="Genomic_DNA"/>
</dbReference>
<name>A0A2T3GZ97_9GAMM</name>
<evidence type="ECO:0000256" key="7">
    <source>
        <dbReference type="ARBA" id="ARBA00051538"/>
    </source>
</evidence>
<dbReference type="HAMAP" id="MF_00688">
    <property type="entry name" value="Leu_Phe_trans"/>
    <property type="match status" value="1"/>
</dbReference>
<evidence type="ECO:0000256" key="11">
    <source>
        <dbReference type="ARBA" id="ARBA00074372"/>
    </source>
</evidence>
<reference evidence="17 18" key="1">
    <citation type="submission" date="2018-06" db="EMBL/GenBank/DDBJ databases">
        <authorList>
            <consortium name="Pathogen Informatics"/>
            <person name="Doyle S."/>
        </authorList>
    </citation>
    <scope>NUCLEOTIDE SEQUENCE [LARGE SCALE GENOMIC DNA]</scope>
    <source>
        <strain evidence="17 18">NCTC10738</strain>
    </source>
</reference>
<evidence type="ECO:0000256" key="2">
    <source>
        <dbReference type="ARBA" id="ARBA00022490"/>
    </source>
</evidence>
<dbReference type="FunFam" id="3.30.70.3550:FF:000001">
    <property type="entry name" value="Leucyl/phenylalanyl-tRNA--protein transferase"/>
    <property type="match status" value="1"/>
</dbReference>
<dbReference type="Pfam" id="PF03588">
    <property type="entry name" value="Leu_Phe_trans"/>
    <property type="match status" value="1"/>
</dbReference>
<dbReference type="KEGG" id="salg:BS332_19445"/>
<dbReference type="RefSeq" id="WP_025011174.1">
    <property type="nucleotide sequence ID" value="NZ_AP024609.1"/>
</dbReference>
<comment type="catalytic activity">
    <reaction evidence="6 15">
        <text>N-terminal L-arginyl-[protein] + L-leucyl-tRNA(Leu) = N-terminal L-leucyl-L-arginyl-[protein] + tRNA(Leu) + H(+)</text>
        <dbReference type="Rhea" id="RHEA:50416"/>
        <dbReference type="Rhea" id="RHEA-COMP:9613"/>
        <dbReference type="Rhea" id="RHEA-COMP:9622"/>
        <dbReference type="Rhea" id="RHEA-COMP:12672"/>
        <dbReference type="Rhea" id="RHEA-COMP:12673"/>
        <dbReference type="ChEBI" id="CHEBI:15378"/>
        <dbReference type="ChEBI" id="CHEBI:64719"/>
        <dbReference type="ChEBI" id="CHEBI:78442"/>
        <dbReference type="ChEBI" id="CHEBI:78494"/>
        <dbReference type="ChEBI" id="CHEBI:133044"/>
        <dbReference type="EC" id="2.3.2.6"/>
    </reaction>
</comment>
<comment type="similarity">
    <text evidence="9 15">Belongs to the L/F-transferase family.</text>
</comment>
<dbReference type="GO" id="GO:0030163">
    <property type="term" value="P:protein catabolic process"/>
    <property type="evidence" value="ECO:0007669"/>
    <property type="project" value="UniProtKB-UniRule"/>
</dbReference>
<accession>A0A2T3GZ97</accession>
<comment type="function">
    <text evidence="8 15">Functions in the N-end rule pathway of protein degradation where it conjugates Leu, Phe and, less efficiently, Met from aminoacyl-tRNAs to the N-termini of proteins containing an N-terminal arginine or lysine.</text>
</comment>
<dbReference type="PANTHER" id="PTHR30098:SF2">
    <property type="entry name" value="LEUCYL_PHENYLALANYL-TRNA--PROTEIN TRANSFERASE"/>
    <property type="match status" value="1"/>
</dbReference>
<dbReference type="EMBL" id="UGYO01000002">
    <property type="protein sequence ID" value="SUJ03874.1"/>
    <property type="molecule type" value="Genomic_DNA"/>
</dbReference>
<comment type="catalytic activity">
    <reaction evidence="7 15">
        <text>N-terminal L-lysyl-[protein] + L-leucyl-tRNA(Leu) = N-terminal L-leucyl-L-lysyl-[protein] + tRNA(Leu) + H(+)</text>
        <dbReference type="Rhea" id="RHEA:12340"/>
        <dbReference type="Rhea" id="RHEA-COMP:9613"/>
        <dbReference type="Rhea" id="RHEA-COMP:9622"/>
        <dbReference type="Rhea" id="RHEA-COMP:12670"/>
        <dbReference type="Rhea" id="RHEA-COMP:12671"/>
        <dbReference type="ChEBI" id="CHEBI:15378"/>
        <dbReference type="ChEBI" id="CHEBI:65249"/>
        <dbReference type="ChEBI" id="CHEBI:78442"/>
        <dbReference type="ChEBI" id="CHEBI:78494"/>
        <dbReference type="ChEBI" id="CHEBI:133043"/>
        <dbReference type="EC" id="2.3.2.6"/>
    </reaction>
</comment>
<dbReference type="InterPro" id="IPR042221">
    <property type="entry name" value="Leu/Phe-tRNA_Trfase_N"/>
</dbReference>
<protein>
    <recommendedName>
        <fullName evidence="11 15">Leucyl/phenylalanyl-tRNA--protein transferase</fullName>
        <ecNumber evidence="10 15">2.3.2.6</ecNumber>
    </recommendedName>
    <alternativeName>
        <fullName evidence="12 15">L/F-transferase</fullName>
    </alternativeName>
    <alternativeName>
        <fullName evidence="13 15">Leucyltransferase</fullName>
    </alternativeName>
    <alternativeName>
        <fullName evidence="14 15">Phenyalanyltransferase</fullName>
    </alternativeName>
</protein>
<evidence type="ECO:0000256" key="6">
    <source>
        <dbReference type="ARBA" id="ARBA00050652"/>
    </source>
</evidence>
<evidence type="ECO:0000256" key="5">
    <source>
        <dbReference type="ARBA" id="ARBA00050607"/>
    </source>
</evidence>
<dbReference type="STRING" id="38313.GCA_000947195_02463"/>
<dbReference type="Proteomes" id="UP000825078">
    <property type="component" value="Chromosome"/>
</dbReference>
<dbReference type="InterPro" id="IPR016181">
    <property type="entry name" value="Acyl_CoA_acyltransferase"/>
</dbReference>
<dbReference type="NCBIfam" id="TIGR00667">
    <property type="entry name" value="aat"/>
    <property type="match status" value="1"/>
</dbReference>
<dbReference type="Gene3D" id="3.30.70.3550">
    <property type="entry name" value="Leucyl/phenylalanyl-tRNA-protein transferase, N-terminal domain"/>
    <property type="match status" value="1"/>
</dbReference>
<dbReference type="EC" id="2.3.2.6" evidence="10 15"/>
<dbReference type="Proteomes" id="UP000254069">
    <property type="component" value="Unassembled WGS sequence"/>
</dbReference>
<evidence type="ECO:0000256" key="14">
    <source>
        <dbReference type="ARBA" id="ARBA00083640"/>
    </source>
</evidence>
<evidence type="ECO:0000313" key="17">
    <source>
        <dbReference type="EMBL" id="SUJ03874.1"/>
    </source>
</evidence>
<evidence type="ECO:0000256" key="3">
    <source>
        <dbReference type="ARBA" id="ARBA00022679"/>
    </source>
</evidence>
<dbReference type="InterPro" id="IPR042203">
    <property type="entry name" value="Leu/Phe-tRNA_Trfase_C"/>
</dbReference>
<keyword evidence="18" id="KW-1185">Reference proteome</keyword>
<evidence type="ECO:0000313" key="16">
    <source>
        <dbReference type="EMBL" id="BCV45385.1"/>
    </source>
</evidence>
<dbReference type="Gene3D" id="3.40.630.70">
    <property type="entry name" value="Leucyl/phenylalanyl-tRNA-protein transferase, C-terminal domain"/>
    <property type="match status" value="1"/>
</dbReference>
<dbReference type="FunFam" id="3.40.630.70:FF:000001">
    <property type="entry name" value="Leucyl/phenylalanyl-tRNA--protein transferase"/>
    <property type="match status" value="1"/>
</dbReference>
<sequence length="236" mass="26830">MNLLSFLNHELDPFPSPELALTDPNGLLAIGGDLHPRRLLNAYYEGIFPWFNTHDPILWWSPDPRAVFVPGSINISRSLRKYLKKQDWTFSIDRAFADVMAGCAMPRKDQPGTWITGEIRLAYQELHHLGHAHSFEVWDNGRLIGGLYGLAVGQVFCGESMFHRKTNASKAAFIALHQYALKQGFRLIDAQVMNPHLESLGAKSLKRKDFLALLKQFRDGSLARDCWQTDEVKLEL</sequence>
<evidence type="ECO:0000256" key="13">
    <source>
        <dbReference type="ARBA" id="ARBA00077165"/>
    </source>
</evidence>
<keyword evidence="4 15" id="KW-0012">Acyltransferase</keyword>
<organism evidence="17 18">
    <name type="scientific">Shewanella algae</name>
    <dbReference type="NCBI Taxonomy" id="38313"/>
    <lineage>
        <taxon>Bacteria</taxon>
        <taxon>Pseudomonadati</taxon>
        <taxon>Pseudomonadota</taxon>
        <taxon>Gammaproteobacteria</taxon>
        <taxon>Alteromonadales</taxon>
        <taxon>Shewanellaceae</taxon>
        <taxon>Shewanella</taxon>
    </lineage>
</organism>
<accession>A0A380BML1</accession>
<evidence type="ECO:0000256" key="8">
    <source>
        <dbReference type="ARBA" id="ARBA00054043"/>
    </source>
</evidence>
<keyword evidence="2 15" id="KW-0963">Cytoplasm</keyword>
<dbReference type="GO" id="GO:0005737">
    <property type="term" value="C:cytoplasm"/>
    <property type="evidence" value="ECO:0007669"/>
    <property type="project" value="UniProtKB-SubCell"/>
</dbReference>
<proteinExistence type="inferred from homology"/>
<comment type="catalytic activity">
    <reaction evidence="5 15">
        <text>L-phenylalanyl-tRNA(Phe) + an N-terminal L-alpha-aminoacyl-[protein] = an N-terminal L-phenylalanyl-L-alpha-aminoacyl-[protein] + tRNA(Phe)</text>
        <dbReference type="Rhea" id="RHEA:43632"/>
        <dbReference type="Rhea" id="RHEA-COMP:9668"/>
        <dbReference type="Rhea" id="RHEA-COMP:9699"/>
        <dbReference type="Rhea" id="RHEA-COMP:10636"/>
        <dbReference type="Rhea" id="RHEA-COMP:10637"/>
        <dbReference type="ChEBI" id="CHEBI:78442"/>
        <dbReference type="ChEBI" id="CHEBI:78531"/>
        <dbReference type="ChEBI" id="CHEBI:78597"/>
        <dbReference type="ChEBI" id="CHEBI:83561"/>
        <dbReference type="EC" id="2.3.2.6"/>
    </reaction>
</comment>